<dbReference type="Pfam" id="PF14817">
    <property type="entry name" value="HAUS5"/>
    <property type="match status" value="1"/>
</dbReference>
<proteinExistence type="predicted"/>
<gene>
    <name evidence="1" type="ORF">OFUS_LOCUS21150</name>
</gene>
<evidence type="ECO:0000313" key="1">
    <source>
        <dbReference type="EMBL" id="CAH1796777.1"/>
    </source>
</evidence>
<comment type="caution">
    <text evidence="1">The sequence shown here is derived from an EMBL/GenBank/DDBJ whole genome shotgun (WGS) entry which is preliminary data.</text>
</comment>
<keyword evidence="2" id="KW-1185">Reference proteome</keyword>
<dbReference type="PANTHER" id="PTHR28588:SF1">
    <property type="entry name" value="HAUS AUGMIN-LIKE COMPLEX SUBUNIT 5"/>
    <property type="match status" value="1"/>
</dbReference>
<sequence>MSGRRQDVKEDIGARLQRWSLEEMHFRPQGRFIHASMPKQEDYQDICRGQMVDIWEYIINHVRSKQTVKTVMGNLNLQSQQAPDSYKVKYKTGEKYSHEKDELLQKRSKLASDLKRTQTDIDHVERDLKRLQGDILDTEQAYQETKAKIQDVSHRTSLLTCFSHQCEESERQYEEYTKRLSSKIEAYKKIARLWITSKEDENFYSKKNAADKDLESGCARSVRQTCEVIGQFLHDLLGGEIKTASSAVNDRKERLWTSTERIASEYPANQILVSLINNTQDANLRIREKTESINIKQDAEKLRFKYETNGRLTDLSTPPNFEHSLSRLLEDCQLSHINRFVETEKLKNGAWKVTKSLESVKMQIEQQLSKMYIQDPGALELARKILQLEFDMVERKTILRHLESSSLLYREQIAIATKQQEILLSKFQRIQDFKKLADNKQNLIRVLVKHNTNSKDRLTDQKAEILEYVHKSLSGHHAETTATVSQLHDGASQELELFASVALPYLMYTLLESGQKKAVLDMSIHRLANSPYTPGSATIQRILQKLEFPIYKSPECMLSQAIKLKWEVDEIEQLLVSHSNMAATVANRDEDTLSTVKRVTRLCEKVKEKDSATLTEVMPLLKSRLERTTKSLEKCVAMETKVDHWWEQPGQDVTPWVKVDNMTLQQWKDQWTVTLTKLRQLQMQKTK</sequence>
<dbReference type="InterPro" id="IPR029131">
    <property type="entry name" value="HAUS5"/>
</dbReference>
<name>A0A8J1XUX2_OWEFU</name>
<protein>
    <submittedName>
        <fullName evidence="1">Uncharacterized protein</fullName>
    </submittedName>
</protein>
<dbReference type="PANTHER" id="PTHR28588">
    <property type="entry name" value="HAUS AUGMIN-LIKE COMPLEX SUBUNIT 5"/>
    <property type="match status" value="1"/>
</dbReference>
<dbReference type="AlphaFoldDB" id="A0A8J1XUX2"/>
<dbReference type="EMBL" id="CAIIXF020000010">
    <property type="protein sequence ID" value="CAH1796777.1"/>
    <property type="molecule type" value="Genomic_DNA"/>
</dbReference>
<dbReference type="OrthoDB" id="6136801at2759"/>
<accession>A0A8J1XUX2</accession>
<dbReference type="GO" id="GO:0051225">
    <property type="term" value="P:spindle assembly"/>
    <property type="evidence" value="ECO:0007669"/>
    <property type="project" value="InterPro"/>
</dbReference>
<dbReference type="GO" id="GO:0070652">
    <property type="term" value="C:HAUS complex"/>
    <property type="evidence" value="ECO:0007669"/>
    <property type="project" value="InterPro"/>
</dbReference>
<organism evidence="1 2">
    <name type="scientific">Owenia fusiformis</name>
    <name type="common">Polychaete worm</name>
    <dbReference type="NCBI Taxonomy" id="6347"/>
    <lineage>
        <taxon>Eukaryota</taxon>
        <taxon>Metazoa</taxon>
        <taxon>Spiralia</taxon>
        <taxon>Lophotrochozoa</taxon>
        <taxon>Annelida</taxon>
        <taxon>Polychaeta</taxon>
        <taxon>Sedentaria</taxon>
        <taxon>Canalipalpata</taxon>
        <taxon>Sabellida</taxon>
        <taxon>Oweniida</taxon>
        <taxon>Oweniidae</taxon>
        <taxon>Owenia</taxon>
    </lineage>
</organism>
<reference evidence="1" key="1">
    <citation type="submission" date="2022-03" db="EMBL/GenBank/DDBJ databases">
        <authorList>
            <person name="Martin C."/>
        </authorList>
    </citation>
    <scope>NUCLEOTIDE SEQUENCE</scope>
</reference>
<dbReference type="Proteomes" id="UP000749559">
    <property type="component" value="Unassembled WGS sequence"/>
</dbReference>
<dbReference type="GO" id="GO:0005813">
    <property type="term" value="C:centrosome"/>
    <property type="evidence" value="ECO:0007669"/>
    <property type="project" value="TreeGrafter"/>
</dbReference>
<dbReference type="GO" id="GO:0007098">
    <property type="term" value="P:centrosome cycle"/>
    <property type="evidence" value="ECO:0007669"/>
    <property type="project" value="TreeGrafter"/>
</dbReference>
<evidence type="ECO:0000313" key="2">
    <source>
        <dbReference type="Proteomes" id="UP000749559"/>
    </source>
</evidence>